<dbReference type="EnsemblPlants" id="Solyc12g039210.1.1">
    <property type="protein sequence ID" value="Solyc12g039210.1.1.1"/>
    <property type="gene ID" value="Solyc12g039210.1"/>
</dbReference>
<name>A0A3Q7J8R2_SOLLC</name>
<dbReference type="Gramene" id="Solyc12g039210.1.1">
    <property type="protein sequence ID" value="Solyc12g039210.1.1.1"/>
    <property type="gene ID" value="Solyc12g039210.1"/>
</dbReference>
<dbReference type="InterPro" id="IPR019557">
    <property type="entry name" value="AminoTfrase-like_pln_mobile"/>
</dbReference>
<dbReference type="AlphaFoldDB" id="A0A3Q7J8R2"/>
<keyword evidence="3" id="KW-1185">Reference proteome</keyword>
<protein>
    <recommendedName>
        <fullName evidence="1">Aminotransferase-like plant mobile domain-containing protein</fullName>
    </recommendedName>
</protein>
<dbReference type="Proteomes" id="UP000004994">
    <property type="component" value="Chromosome 12"/>
</dbReference>
<sequence>MTNNHIRWLNYFMNSAKDYEHKYFLSLWLSRFVFPCKVGDPVFSITVNLDRGMRLALDPIVLACIYREMGSLRKAMIETGRRNRDIIDIYKLNIWSPLIFVQVWAWERMVFLQPEPTQNYNIVSGVRIGNWHNVKQMGEINLRITIDTYGEIFLWRLLFEIFII</sequence>
<reference evidence="2" key="2">
    <citation type="submission" date="2019-01" db="UniProtKB">
        <authorList>
            <consortium name="EnsemblPlants"/>
        </authorList>
    </citation>
    <scope>IDENTIFICATION</scope>
    <source>
        <strain evidence="2">cv. Heinz 1706</strain>
    </source>
</reference>
<dbReference type="PANTHER" id="PTHR46033:SF67">
    <property type="entry name" value="AMINOTRANSFERASE-LIKE, PLANT MOBILE DOMAIN FAMILY PROTEIN"/>
    <property type="match status" value="1"/>
</dbReference>
<dbReference type="InterPro" id="IPR044824">
    <property type="entry name" value="MAIN-like"/>
</dbReference>
<reference evidence="2" key="1">
    <citation type="journal article" date="2012" name="Nature">
        <title>The tomato genome sequence provides insights into fleshy fruit evolution.</title>
        <authorList>
            <consortium name="Tomato Genome Consortium"/>
        </authorList>
    </citation>
    <scope>NUCLEOTIDE SEQUENCE [LARGE SCALE GENOMIC DNA]</scope>
    <source>
        <strain evidence="2">cv. Heinz 1706</strain>
    </source>
</reference>
<evidence type="ECO:0000313" key="2">
    <source>
        <dbReference type="EnsemblPlants" id="Solyc12g039210.1.1.1"/>
    </source>
</evidence>
<dbReference type="GO" id="GO:0010073">
    <property type="term" value="P:meristem maintenance"/>
    <property type="evidence" value="ECO:0007669"/>
    <property type="project" value="InterPro"/>
</dbReference>
<dbReference type="PANTHER" id="PTHR46033">
    <property type="entry name" value="PROTEIN MAIN-LIKE 2"/>
    <property type="match status" value="1"/>
</dbReference>
<dbReference type="Pfam" id="PF10536">
    <property type="entry name" value="PMD"/>
    <property type="match status" value="1"/>
</dbReference>
<dbReference type="PaxDb" id="4081-Solyc12g039210.1.1"/>
<feature type="domain" description="Aminotransferase-like plant mobile" evidence="1">
    <location>
        <begin position="5"/>
        <end position="155"/>
    </location>
</feature>
<organism evidence="2">
    <name type="scientific">Solanum lycopersicum</name>
    <name type="common">Tomato</name>
    <name type="synonym">Lycopersicon esculentum</name>
    <dbReference type="NCBI Taxonomy" id="4081"/>
    <lineage>
        <taxon>Eukaryota</taxon>
        <taxon>Viridiplantae</taxon>
        <taxon>Streptophyta</taxon>
        <taxon>Embryophyta</taxon>
        <taxon>Tracheophyta</taxon>
        <taxon>Spermatophyta</taxon>
        <taxon>Magnoliopsida</taxon>
        <taxon>eudicotyledons</taxon>
        <taxon>Gunneridae</taxon>
        <taxon>Pentapetalae</taxon>
        <taxon>asterids</taxon>
        <taxon>lamiids</taxon>
        <taxon>Solanales</taxon>
        <taxon>Solanaceae</taxon>
        <taxon>Solanoideae</taxon>
        <taxon>Solaneae</taxon>
        <taxon>Solanum</taxon>
        <taxon>Solanum subgen. Lycopersicon</taxon>
    </lineage>
</organism>
<proteinExistence type="predicted"/>
<dbReference type="STRING" id="4081.A0A3Q7J8R2"/>
<accession>A0A3Q7J8R2</accession>
<evidence type="ECO:0000313" key="3">
    <source>
        <dbReference type="Proteomes" id="UP000004994"/>
    </source>
</evidence>
<dbReference type="InParanoid" id="A0A3Q7J8R2"/>
<evidence type="ECO:0000259" key="1">
    <source>
        <dbReference type="Pfam" id="PF10536"/>
    </source>
</evidence>